<dbReference type="Gene3D" id="3.30.750.170">
    <property type="match status" value="1"/>
</dbReference>
<dbReference type="SMART" id="SM00245">
    <property type="entry name" value="TSPc"/>
    <property type="match status" value="1"/>
</dbReference>
<dbReference type="SUPFAM" id="SSF52096">
    <property type="entry name" value="ClpP/crotonase"/>
    <property type="match status" value="1"/>
</dbReference>
<dbReference type="InterPro" id="IPR029045">
    <property type="entry name" value="ClpP/crotonase-like_dom_sf"/>
</dbReference>
<evidence type="ECO:0000313" key="4">
    <source>
        <dbReference type="EMBL" id="RVT42064.1"/>
    </source>
</evidence>
<dbReference type="AlphaFoldDB" id="A0A437J9B8"/>
<dbReference type="EMBL" id="RZUL01000002">
    <property type="protein sequence ID" value="RVT42064.1"/>
    <property type="molecule type" value="Genomic_DNA"/>
</dbReference>
<dbReference type="GO" id="GO:0004175">
    <property type="term" value="F:endopeptidase activity"/>
    <property type="evidence" value="ECO:0007669"/>
    <property type="project" value="TreeGrafter"/>
</dbReference>
<protein>
    <submittedName>
        <fullName evidence="4">Peptidase S41</fullName>
    </submittedName>
</protein>
<dbReference type="Pfam" id="PF03572">
    <property type="entry name" value="Peptidase_S41"/>
    <property type="match status" value="1"/>
</dbReference>
<evidence type="ECO:0000313" key="5">
    <source>
        <dbReference type="Proteomes" id="UP000282977"/>
    </source>
</evidence>
<feature type="signal peptide" evidence="2">
    <location>
        <begin position="1"/>
        <end position="21"/>
    </location>
</feature>
<evidence type="ECO:0000259" key="3">
    <source>
        <dbReference type="SMART" id="SM00245"/>
    </source>
</evidence>
<organism evidence="4 5">
    <name type="scientific">Sphingobium algorifonticola</name>
    <dbReference type="NCBI Taxonomy" id="2008318"/>
    <lineage>
        <taxon>Bacteria</taxon>
        <taxon>Pseudomonadati</taxon>
        <taxon>Pseudomonadota</taxon>
        <taxon>Alphaproteobacteria</taxon>
        <taxon>Sphingomonadales</taxon>
        <taxon>Sphingomonadaceae</taxon>
        <taxon>Sphingobium</taxon>
    </lineage>
</organism>
<dbReference type="Gene3D" id="2.30.42.10">
    <property type="match status" value="1"/>
</dbReference>
<keyword evidence="2" id="KW-0732">Signal</keyword>
<name>A0A437J9B8_9SPHN</name>
<dbReference type="GO" id="GO:0030288">
    <property type="term" value="C:outer membrane-bounded periplasmic space"/>
    <property type="evidence" value="ECO:0007669"/>
    <property type="project" value="TreeGrafter"/>
</dbReference>
<dbReference type="Gene3D" id="3.90.226.10">
    <property type="entry name" value="2-enoyl-CoA Hydratase, Chain A, domain 1"/>
    <property type="match status" value="1"/>
</dbReference>
<reference evidence="4 5" key="1">
    <citation type="submission" date="2019-01" db="EMBL/GenBank/DDBJ databases">
        <authorList>
            <person name="Chen W.-M."/>
        </authorList>
    </citation>
    <scope>NUCLEOTIDE SEQUENCE [LARGE SCALE GENOMIC DNA]</scope>
    <source>
        <strain evidence="4 5">TLA-22</strain>
    </source>
</reference>
<gene>
    <name evidence="4" type="ORF">ENE74_07465</name>
</gene>
<feature type="domain" description="Tail specific protease" evidence="3">
    <location>
        <begin position="208"/>
        <end position="412"/>
    </location>
</feature>
<feature type="region of interest" description="Disordered" evidence="1">
    <location>
        <begin position="460"/>
        <end position="480"/>
    </location>
</feature>
<dbReference type="OrthoDB" id="7168509at2"/>
<dbReference type="InterPro" id="IPR005151">
    <property type="entry name" value="Tail-specific_protease"/>
</dbReference>
<evidence type="ECO:0000256" key="1">
    <source>
        <dbReference type="SAM" id="MobiDB-lite"/>
    </source>
</evidence>
<dbReference type="PANTHER" id="PTHR32060:SF30">
    <property type="entry name" value="CARBOXY-TERMINAL PROCESSING PROTEASE CTPA"/>
    <property type="match status" value="1"/>
</dbReference>
<dbReference type="InterPro" id="IPR036034">
    <property type="entry name" value="PDZ_sf"/>
</dbReference>
<comment type="caution">
    <text evidence="4">The sequence shown here is derived from an EMBL/GenBank/DDBJ whole genome shotgun (WGS) entry which is preliminary data.</text>
</comment>
<proteinExistence type="predicted"/>
<dbReference type="GO" id="GO:0006508">
    <property type="term" value="P:proteolysis"/>
    <property type="evidence" value="ECO:0007669"/>
    <property type="project" value="InterPro"/>
</dbReference>
<evidence type="ECO:0000256" key="2">
    <source>
        <dbReference type="SAM" id="SignalP"/>
    </source>
</evidence>
<keyword evidence="5" id="KW-1185">Reference proteome</keyword>
<dbReference type="CDD" id="cd07561">
    <property type="entry name" value="Peptidase_S41_CPP_like"/>
    <property type="match status" value="1"/>
</dbReference>
<dbReference type="GO" id="GO:0008236">
    <property type="term" value="F:serine-type peptidase activity"/>
    <property type="evidence" value="ECO:0007669"/>
    <property type="project" value="InterPro"/>
</dbReference>
<feature type="compositionally biased region" description="Pro residues" evidence="1">
    <location>
        <begin position="36"/>
        <end position="46"/>
    </location>
</feature>
<dbReference type="Proteomes" id="UP000282977">
    <property type="component" value="Unassembled WGS sequence"/>
</dbReference>
<dbReference type="PANTHER" id="PTHR32060">
    <property type="entry name" value="TAIL-SPECIFIC PROTEASE"/>
    <property type="match status" value="1"/>
</dbReference>
<sequence length="480" mass="50887">MRLQRLTAMATVIALLSACGGGGGGNSAGTGAPTATPAPTPVPTPTPATSCSLRARQDWAAAQLREWYLFPETLPSSLDPTPYTSVGDYVDALTATARSQRRDRFFTYVTSIAEENAFFDSGSSAGFGIRLATDATQQRLFVTESFEGAPALAFGIDRGTEITAIGTNPGDMRTISSIVAANGLDGITTALGPDNPDVTRRLRFVNRAGSRELDVTKADFALLPISSRYGVEILENGARRAGYINLRTFISTADPTLRSAFANFRVQGVTDLIIDLRYNGGGLLSTAALMANLMGRNRFSSDIFAFVTYRASKSGENSTYSFIPQPESIAPTRIAFIGGGGTASASELLINGFVPYLDDRAALIGSNTFGKPVGQIAIDRPECDDRLRPVAFVTQNSVRSPDYYDGLATIVKASCRGNDDISRPMGDPAEGLTRQALDFLAGRSCTPIGGITSQSLGEGVRNLVTPGRPSTAQREVPGLF</sequence>
<feature type="chain" id="PRO_5019136234" evidence="2">
    <location>
        <begin position="22"/>
        <end position="480"/>
    </location>
</feature>
<dbReference type="PROSITE" id="PS51257">
    <property type="entry name" value="PROKAR_LIPOPROTEIN"/>
    <property type="match status" value="1"/>
</dbReference>
<dbReference type="GO" id="GO:0007165">
    <property type="term" value="P:signal transduction"/>
    <property type="evidence" value="ECO:0007669"/>
    <property type="project" value="TreeGrafter"/>
</dbReference>
<accession>A0A437J9B8</accession>
<feature type="region of interest" description="Disordered" evidence="1">
    <location>
        <begin position="24"/>
        <end position="49"/>
    </location>
</feature>